<sequence>IAGKNYDCEGLGLQKPPDSLPDSTEILDFSFNSMFAIYHFTFSRLEKLEYLDLARSGIAWIYDDAFSNNTRLNTVILTGNGILYIAERAFLGATSLQHLYLQKTFISDLWLIPMKSLSNLETLHLGSNFITSIQLPDDTPVTKLKILNFELNHISRISVEDSDIFKHINNLTLILKGNNIEHIEPNSFNSSNLHCLDLTASAWNVDLSSVLKGLNGLRADSLKIGTFNDIDVDKDVSPLDMNFLCDLSMKELSLQYRTFSDEHNTFPCLAKTEKLDLTFTDLHSFPGLGKDNTLKELLLNLNKFSSLCGISSETYPLITHLHIARNRQTLDLGDGCLKSLTSLVYLDLSQNIFMHQSCCSTHFRGLDSLKFLNMSYGNQFTLQSPALPETNRIEVLDFSYSYLSIDKAFSPFSNLVDLKVLNLSNSYIDASNRQLFKGLQNLVFLNMEKSMFQNGVLADNNLFANTLKLETLILAKCKLREIEGQAFKKLKQLNHIDLSDNNLTVFSTNLFVNLTFMSLNYAFNLITTIPIDFLKNISDQNTINLSHNPIDCSCSNIDFLYWYKKHINLFLDKENTVCGSPPSLVGTELYKVSISCGTFLLKVILCIIFAVITIILIICFIRLYKKRFYLSI</sequence>
<evidence type="ECO:0000256" key="15">
    <source>
        <dbReference type="SAM" id="Phobius"/>
    </source>
</evidence>
<keyword evidence="4" id="KW-0399">Innate immunity</keyword>
<dbReference type="Proteomes" id="UP001162483">
    <property type="component" value="Unassembled WGS sequence"/>
</dbReference>
<reference evidence="17" key="1">
    <citation type="submission" date="2023-05" db="EMBL/GenBank/DDBJ databases">
        <authorList>
            <person name="Stuckert A."/>
        </authorList>
    </citation>
    <scope>NUCLEOTIDE SEQUENCE</scope>
</reference>
<evidence type="ECO:0000259" key="16">
    <source>
        <dbReference type="SMART" id="SM00082"/>
    </source>
</evidence>
<dbReference type="PANTHER" id="PTHR24365:SF521">
    <property type="entry name" value="TOLL-LIKE RECEPTOR 4"/>
    <property type="match status" value="1"/>
</dbReference>
<keyword evidence="13" id="KW-0325">Glycoprotein</keyword>
<evidence type="ECO:0000256" key="5">
    <source>
        <dbReference type="ARBA" id="ARBA00022614"/>
    </source>
</evidence>
<dbReference type="InterPro" id="IPR001611">
    <property type="entry name" value="Leu-rich_rpt"/>
</dbReference>
<evidence type="ECO:0000313" key="18">
    <source>
        <dbReference type="Proteomes" id="UP001162483"/>
    </source>
</evidence>
<feature type="non-terminal residue" evidence="17">
    <location>
        <position position="1"/>
    </location>
</feature>
<keyword evidence="11 15" id="KW-0472">Membrane</keyword>
<feature type="transmembrane region" description="Helical" evidence="15">
    <location>
        <begin position="599"/>
        <end position="624"/>
    </location>
</feature>
<keyword evidence="18" id="KW-1185">Reference proteome</keyword>
<evidence type="ECO:0000256" key="1">
    <source>
        <dbReference type="ARBA" id="ARBA00004251"/>
    </source>
</evidence>
<keyword evidence="9" id="KW-0391">Immunity</keyword>
<evidence type="ECO:0000256" key="3">
    <source>
        <dbReference type="ARBA" id="ARBA00022475"/>
    </source>
</evidence>
<protein>
    <recommendedName>
        <fullName evidence="16">LRRCT domain-containing protein</fullName>
    </recommendedName>
</protein>
<keyword evidence="6 15" id="KW-0812">Transmembrane</keyword>
<evidence type="ECO:0000313" key="17">
    <source>
        <dbReference type="EMBL" id="CAI9547442.1"/>
    </source>
</evidence>
<evidence type="ECO:0000256" key="13">
    <source>
        <dbReference type="ARBA" id="ARBA00023180"/>
    </source>
</evidence>
<evidence type="ECO:0000256" key="11">
    <source>
        <dbReference type="ARBA" id="ARBA00023136"/>
    </source>
</evidence>
<evidence type="ECO:0000256" key="8">
    <source>
        <dbReference type="ARBA" id="ARBA00022737"/>
    </source>
</evidence>
<evidence type="ECO:0000256" key="9">
    <source>
        <dbReference type="ARBA" id="ARBA00022859"/>
    </source>
</evidence>
<gene>
    <name evidence="17" type="ORF">SPARVUS_LOCUS2990907</name>
</gene>
<dbReference type="PROSITE" id="PS51450">
    <property type="entry name" value="LRR"/>
    <property type="match status" value="1"/>
</dbReference>
<proteinExistence type="inferred from homology"/>
<evidence type="ECO:0000256" key="14">
    <source>
        <dbReference type="ARBA" id="ARBA00023198"/>
    </source>
</evidence>
<keyword evidence="12" id="KW-0675">Receptor</keyword>
<evidence type="ECO:0000256" key="4">
    <source>
        <dbReference type="ARBA" id="ARBA00022588"/>
    </source>
</evidence>
<dbReference type="SMART" id="SM00369">
    <property type="entry name" value="LRR_TYP"/>
    <property type="match status" value="7"/>
</dbReference>
<keyword evidence="3" id="KW-1003">Cell membrane</keyword>
<evidence type="ECO:0000256" key="2">
    <source>
        <dbReference type="ARBA" id="ARBA00009634"/>
    </source>
</evidence>
<evidence type="ECO:0000256" key="12">
    <source>
        <dbReference type="ARBA" id="ARBA00023170"/>
    </source>
</evidence>
<name>A0ABN9BJ57_9NEOB</name>
<dbReference type="SUPFAM" id="SSF52058">
    <property type="entry name" value="L domain-like"/>
    <property type="match status" value="2"/>
</dbReference>
<comment type="caution">
    <text evidence="17">The sequence shown here is derived from an EMBL/GenBank/DDBJ whole genome shotgun (WGS) entry which is preliminary data.</text>
</comment>
<evidence type="ECO:0000256" key="7">
    <source>
        <dbReference type="ARBA" id="ARBA00022729"/>
    </source>
</evidence>
<keyword evidence="14" id="KW-0395">Inflammatory response</keyword>
<dbReference type="Gene3D" id="3.80.10.10">
    <property type="entry name" value="Ribonuclease Inhibitor"/>
    <property type="match status" value="1"/>
</dbReference>
<evidence type="ECO:0000256" key="10">
    <source>
        <dbReference type="ARBA" id="ARBA00022989"/>
    </source>
</evidence>
<keyword evidence="7" id="KW-0732">Signal</keyword>
<dbReference type="EMBL" id="CATNWA010004280">
    <property type="protein sequence ID" value="CAI9547442.1"/>
    <property type="molecule type" value="Genomic_DNA"/>
</dbReference>
<keyword evidence="10 15" id="KW-1133">Transmembrane helix</keyword>
<dbReference type="SMART" id="SM00082">
    <property type="entry name" value="LRRCT"/>
    <property type="match status" value="1"/>
</dbReference>
<comment type="similarity">
    <text evidence="2">Belongs to the Toll-like receptor family.</text>
</comment>
<dbReference type="InterPro" id="IPR000483">
    <property type="entry name" value="Cys-rich_flank_reg_C"/>
</dbReference>
<dbReference type="InterPro" id="IPR032675">
    <property type="entry name" value="LRR_dom_sf"/>
</dbReference>
<dbReference type="PANTHER" id="PTHR24365">
    <property type="entry name" value="TOLL-LIKE RECEPTOR"/>
    <property type="match status" value="1"/>
</dbReference>
<keyword evidence="8" id="KW-0677">Repeat</keyword>
<dbReference type="InterPro" id="IPR003591">
    <property type="entry name" value="Leu-rich_rpt_typical-subtyp"/>
</dbReference>
<keyword evidence="5" id="KW-0433">Leucine-rich repeat</keyword>
<comment type="subcellular location">
    <subcellularLocation>
        <location evidence="1">Cell membrane</location>
        <topology evidence="1">Single-pass type I membrane protein</topology>
    </subcellularLocation>
</comment>
<feature type="domain" description="LRRCT" evidence="16">
    <location>
        <begin position="548"/>
        <end position="597"/>
    </location>
</feature>
<dbReference type="Pfam" id="PF13855">
    <property type="entry name" value="LRR_8"/>
    <property type="match status" value="3"/>
</dbReference>
<organism evidence="17 18">
    <name type="scientific">Staurois parvus</name>
    <dbReference type="NCBI Taxonomy" id="386267"/>
    <lineage>
        <taxon>Eukaryota</taxon>
        <taxon>Metazoa</taxon>
        <taxon>Chordata</taxon>
        <taxon>Craniata</taxon>
        <taxon>Vertebrata</taxon>
        <taxon>Euteleostomi</taxon>
        <taxon>Amphibia</taxon>
        <taxon>Batrachia</taxon>
        <taxon>Anura</taxon>
        <taxon>Neobatrachia</taxon>
        <taxon>Ranoidea</taxon>
        <taxon>Ranidae</taxon>
        <taxon>Staurois</taxon>
    </lineage>
</organism>
<evidence type="ECO:0000256" key="6">
    <source>
        <dbReference type="ARBA" id="ARBA00022692"/>
    </source>
</evidence>
<accession>A0ABN9BJ57</accession>